<feature type="compositionally biased region" description="Acidic residues" evidence="2">
    <location>
        <begin position="62"/>
        <end position="72"/>
    </location>
</feature>
<dbReference type="PANTHER" id="PTHR47941">
    <property type="entry name" value="PENTATRICOPEPTIDE REPEAT-CONTAINING PROTEIN 3, MITOCHONDRIAL"/>
    <property type="match status" value="1"/>
</dbReference>
<feature type="region of interest" description="Disordered" evidence="2">
    <location>
        <begin position="516"/>
        <end position="589"/>
    </location>
</feature>
<feature type="compositionally biased region" description="Low complexity" evidence="2">
    <location>
        <begin position="91"/>
        <end position="100"/>
    </location>
</feature>
<feature type="compositionally biased region" description="Basic and acidic residues" evidence="2">
    <location>
        <begin position="571"/>
        <end position="586"/>
    </location>
</feature>
<keyword evidence="1" id="KW-0677">Repeat</keyword>
<evidence type="ECO:0000313" key="4">
    <source>
        <dbReference type="Proteomes" id="UP001430848"/>
    </source>
</evidence>
<comment type="caution">
    <text evidence="3">The sequence shown here is derived from an EMBL/GenBank/DDBJ whole genome shotgun (WGS) entry which is preliminary data.</text>
</comment>
<feature type="compositionally biased region" description="Basic residues" evidence="2">
    <location>
        <begin position="1"/>
        <end position="14"/>
    </location>
</feature>
<feature type="region of interest" description="Disordered" evidence="2">
    <location>
        <begin position="1"/>
        <end position="154"/>
    </location>
</feature>
<dbReference type="NCBIfam" id="TIGR00756">
    <property type="entry name" value="PPR"/>
    <property type="match status" value="1"/>
</dbReference>
<sequence length="1467" mass="165358">MRKPSTAHRSRRAPPLKDSDYDHEINLVDHAAEAVTPQALSPEPGQQPASATPPHPQPEPAAEQEPEPEADSGEGPSSSQGTPARKRSIRRSTSGASGTSRRSKQVSKKAASQESFARDAAVPQVEITEPTPLDGPRLPQSDANGTQRRKPTPETAIDILYENERGGMFCGIPLFSPKALGQLDPPNWTNFAHKPSPTSIHTAQVPDPSWVWSWPEWHINKDEGVDENGWEYSFMFAKMFSWHLPRWYNSCVRRRAWTRQRIKRDPESNDPHMLNSEYFTVRRSVETDRSGGKASSRHSRQSLSASSWVSAEVGEKPDIEDIDTLMAILTRSRIDREKIEAVENFLQHGGDELLHLQHRMHDIMAIFVFQASRRVLLSKLNDVFEETQQALKENDTGKLQRRSNNLKGAIRHADEECRRLEYWSDVKKLVREGKTTTATDKCEGWTEDWRGVDQSGPLVIDKVKIRGSIGAEKSESRRLGLLIPREPLLVLRPPYISPPATSSLFSTRTRLGFPDTAKEDETERQQDDATEPCEPPPMRRAEVVGQGEEANELRAWLSKEPMRERKKTRGPKTDPDDLEESLERSKSAKSVFVKPARTYPNKRESRKSLRAHQETISTQVYFDRNFQNLLQDGIALNPAANDWRHVLSLLASKTPEESVQWIDDGMKIELSERKLAAIMDDGGDEKIGAIRRRTGASIKVSRADTPTASSTLLISGTRAGINRATAEFRRIAGRITITRLWAPLAPDEARTESFSDEDFFVPPLTREEGGPWQRFKVDYNAYTTPWPTDISFSSFEKYVASLTDSVMHPHLNSVLYNPTKHAVILDHERAVARRLKRAFMNYEARPWISCSALKLALSFLSRKGDKYLPEARSIFAAMDRFGLRMDADVFNMMLRAPTTTRHLRQFRQVVLHMTKRGFAPNLDTWILFLRMFQSVEVKSYILQAMNSKNLLGTPEAIQRVAEEMAPFDTEHAMSQGKDLSNFMQEQSDRYGPDWLTRDAANQVLDVLCRYGRFQDAFELLDRMHTHVESIPAEYKADRIAHQPDVISFNTIISHAKTQGKMPVAVNVLRKMRTISFATQVDQVTFGLLFEMAWKSRLRFSLSVIWKYASLARMTTWRMRHRVAALINGQPKKGRKGVDHGISASTYAQLGGERLAWDLVGGEQALAKIRSLAEGRSRAELGVLAAKCWPEGFCDYGPRISLGHVLSQAVLRDYSCLARKNKRSASHAEEERLRFSPSAMPLRKRVRKQEYWAADLSPLEDEGPEPIGPGDKWALDETLGYGKRKLKVLNMPSRSPRDQPSAPNDQDSTREQQEPSQTRIASWDYSQRAGMAILDPEVWADIRGGDQAPGAGAMAPPRHDIQRRNEEDILAALGRLEVNYLSFRKVVSVPDDEQFDWGAVAGSRSAQDHEMESDWGKILSSDASFDGYDEVVGGDEEFGAAGDDGADDGAEQGSQRDGEVETDSQKPV</sequence>
<organism evidence="3 4">
    <name type="scientific">Diaporthe eres</name>
    <name type="common">Phomopsis oblonga</name>
    <dbReference type="NCBI Taxonomy" id="83184"/>
    <lineage>
        <taxon>Eukaryota</taxon>
        <taxon>Fungi</taxon>
        <taxon>Dikarya</taxon>
        <taxon>Ascomycota</taxon>
        <taxon>Pezizomycotina</taxon>
        <taxon>Sordariomycetes</taxon>
        <taxon>Sordariomycetidae</taxon>
        <taxon>Diaporthales</taxon>
        <taxon>Diaporthaceae</taxon>
        <taxon>Diaporthe</taxon>
        <taxon>Diaporthe eres species complex</taxon>
    </lineage>
</organism>
<reference evidence="3 4" key="1">
    <citation type="submission" date="2024-02" db="EMBL/GenBank/DDBJ databases">
        <title>De novo assembly and annotation of 12 fungi associated with fruit tree decline syndrome in Ontario, Canada.</title>
        <authorList>
            <person name="Sulman M."/>
            <person name="Ellouze W."/>
            <person name="Ilyukhin E."/>
        </authorList>
    </citation>
    <scope>NUCLEOTIDE SEQUENCE [LARGE SCALE GENOMIC DNA]</scope>
    <source>
        <strain evidence="3 4">M169</strain>
    </source>
</reference>
<evidence type="ECO:0000256" key="2">
    <source>
        <dbReference type="SAM" id="MobiDB-lite"/>
    </source>
</evidence>
<feature type="compositionally biased region" description="Acidic residues" evidence="2">
    <location>
        <begin position="1426"/>
        <end position="1449"/>
    </location>
</feature>
<dbReference type="Pfam" id="PF13812">
    <property type="entry name" value="PPR_3"/>
    <property type="match status" value="1"/>
</dbReference>
<feature type="compositionally biased region" description="Basic and acidic residues" evidence="2">
    <location>
        <begin position="516"/>
        <end position="527"/>
    </location>
</feature>
<feature type="region of interest" description="Disordered" evidence="2">
    <location>
        <begin position="1426"/>
        <end position="1467"/>
    </location>
</feature>
<feature type="compositionally biased region" description="Basic and acidic residues" evidence="2">
    <location>
        <begin position="15"/>
        <end position="32"/>
    </location>
</feature>
<feature type="region of interest" description="Disordered" evidence="2">
    <location>
        <begin position="1287"/>
        <end position="1321"/>
    </location>
</feature>
<evidence type="ECO:0000256" key="1">
    <source>
        <dbReference type="ARBA" id="ARBA00022737"/>
    </source>
</evidence>
<dbReference type="EMBL" id="JAKNSF020000048">
    <property type="protein sequence ID" value="KAK7725576.1"/>
    <property type="molecule type" value="Genomic_DNA"/>
</dbReference>
<evidence type="ECO:0000313" key="3">
    <source>
        <dbReference type="EMBL" id="KAK7725576.1"/>
    </source>
</evidence>
<keyword evidence="4" id="KW-1185">Reference proteome</keyword>
<accession>A0ABR1P3U5</accession>
<dbReference type="InterPro" id="IPR011990">
    <property type="entry name" value="TPR-like_helical_dom_sf"/>
</dbReference>
<proteinExistence type="predicted"/>
<dbReference type="InterPro" id="IPR002885">
    <property type="entry name" value="PPR_rpt"/>
</dbReference>
<evidence type="ECO:0008006" key="5">
    <source>
        <dbReference type="Google" id="ProtNLM"/>
    </source>
</evidence>
<dbReference type="Proteomes" id="UP001430848">
    <property type="component" value="Unassembled WGS sequence"/>
</dbReference>
<gene>
    <name evidence="3" type="ORF">SLS63_008031</name>
</gene>
<name>A0ABR1P3U5_DIAER</name>
<dbReference type="Gene3D" id="1.25.40.10">
    <property type="entry name" value="Tetratricopeptide repeat domain"/>
    <property type="match status" value="2"/>
</dbReference>
<protein>
    <recommendedName>
        <fullName evidence="5">Meiotically up-regulated 65 protein</fullName>
    </recommendedName>
</protein>
<dbReference type="CDD" id="cd00105">
    <property type="entry name" value="KH-I"/>
    <property type="match status" value="1"/>
</dbReference>